<evidence type="ECO:0000256" key="1">
    <source>
        <dbReference type="SAM" id="SignalP"/>
    </source>
</evidence>
<dbReference type="EMBL" id="CP122539">
    <property type="protein sequence ID" value="WGH74596.1"/>
    <property type="molecule type" value="Genomic_DNA"/>
</dbReference>
<keyword evidence="4" id="KW-1185">Reference proteome</keyword>
<evidence type="ECO:0000259" key="2">
    <source>
        <dbReference type="Pfam" id="PF04945"/>
    </source>
</evidence>
<gene>
    <name evidence="3" type="ORF">P8625_10900</name>
</gene>
<reference evidence="3 4" key="1">
    <citation type="submission" date="2023-04" db="EMBL/GenBank/DDBJ databases">
        <title>Tenacibaculum tangerinum sp. nov., isolated from sea tidal flat of South Korea.</title>
        <authorList>
            <person name="Lee S.H."/>
            <person name="Kim J.-J."/>
        </authorList>
    </citation>
    <scope>NUCLEOTIDE SEQUENCE [LARGE SCALE GENOMIC DNA]</scope>
    <source>
        <strain evidence="3 4">GRR-S3-23</strain>
    </source>
</reference>
<dbReference type="NCBIfam" id="NF041384">
    <property type="entry name" value="YHS_seleno_dom"/>
    <property type="match status" value="1"/>
</dbReference>
<dbReference type="Proteomes" id="UP001232001">
    <property type="component" value="Chromosome"/>
</dbReference>
<evidence type="ECO:0000313" key="3">
    <source>
        <dbReference type="EMBL" id="WGH74596.1"/>
    </source>
</evidence>
<keyword evidence="1" id="KW-0732">Signal</keyword>
<accession>A0ABY8L0H9</accession>
<dbReference type="Pfam" id="PF04945">
    <property type="entry name" value="YHS"/>
    <property type="match status" value="1"/>
</dbReference>
<feature type="domain" description="YHS" evidence="2">
    <location>
        <begin position="38"/>
        <end position="83"/>
    </location>
</feature>
<dbReference type="RefSeq" id="WP_279650489.1">
    <property type="nucleotide sequence ID" value="NZ_CP122539.1"/>
</dbReference>
<organism evidence="3 4">
    <name type="scientific">Tenacibaculum tangerinum</name>
    <dbReference type="NCBI Taxonomy" id="3038772"/>
    <lineage>
        <taxon>Bacteria</taxon>
        <taxon>Pseudomonadati</taxon>
        <taxon>Bacteroidota</taxon>
        <taxon>Flavobacteriia</taxon>
        <taxon>Flavobacteriales</taxon>
        <taxon>Flavobacteriaceae</taxon>
        <taxon>Tenacibaculum</taxon>
    </lineage>
</organism>
<evidence type="ECO:0000313" key="4">
    <source>
        <dbReference type="Proteomes" id="UP001232001"/>
    </source>
</evidence>
<sequence length="152" mass="17612">MKNFVTLFLITASAVLYAQKTDYNTDKKGFVAQGYDVVSYFTNSEPVEGKKKYQTTYDEATFVFSSEKNLALFKENPTKYIPQYGGYCAYAIAAKKTKMNIDAESYEIRDGKLYLFYSSWFSNKLDDWKNGNTENLQVQGDKNWEELKHQNN</sequence>
<proteinExistence type="predicted"/>
<protein>
    <submittedName>
        <fullName evidence="3">YHS domain-containing (Seleno)protein</fullName>
    </submittedName>
</protein>
<feature type="signal peptide" evidence="1">
    <location>
        <begin position="1"/>
        <end position="18"/>
    </location>
</feature>
<name>A0ABY8L0H9_9FLAO</name>
<dbReference type="InterPro" id="IPR007029">
    <property type="entry name" value="YHS_dom"/>
</dbReference>
<feature type="chain" id="PRO_5047195157" evidence="1">
    <location>
        <begin position="19"/>
        <end position="152"/>
    </location>
</feature>